<dbReference type="Gene3D" id="3.40.50.1820">
    <property type="entry name" value="alpha/beta hydrolase"/>
    <property type="match status" value="1"/>
</dbReference>
<sequence>MATAQGPVTGQRTAGGGTSFLGVPYAASPVGRLRWQPPRPAPSRAGVLAATRAGHACPQPDLANTSEDCLVLNIYVPPGARADASHLPVLVWLYGGGFLTGQGTDVDGARLAEQGRLIVVAPNYRLGALGFLSLSRMTESTAGPGPGDFGLLDQQAALRWVRANIVGFGGDPARVTLSGQSAGGASVCANLVSPSAEGLFQRAVAQSGCAQRLRTRAESDAQGATLAAAVGCAQPATQLECLRGTPADQLVAAANTRRSRLSWEPAVGGTTLPTPILAGLARLTRRVPVLVGTNRDEGGVFVVPSYDSTSKPLSEAGYQAALTAQFGAAATTVATAYAAGPGVSPGLALARAIGDSRFSCRGLSAADLLARAVPTYAYEFVDTDAPGRLSATAPFPLGAYHGAEIQYVFPRADSALTGEHAALSETMIRYWAAFAADGDPNTAGAASWPTYVSGSGRFQSLDPAGIRTTTSFAADHHCDFWKQVA</sequence>
<keyword evidence="6" id="KW-1185">Reference proteome</keyword>
<protein>
    <recommendedName>
        <fullName evidence="3">Carboxylic ester hydrolase</fullName>
        <ecNumber evidence="3">3.1.1.-</ecNumber>
    </recommendedName>
</protein>
<reference evidence="5 6" key="1">
    <citation type="submission" date="2022-04" db="EMBL/GenBank/DDBJ databases">
        <title>Genome diversity in the genus Frankia.</title>
        <authorList>
            <person name="Carlos-Shanley C."/>
            <person name="Hahn D."/>
        </authorList>
    </citation>
    <scope>NUCLEOTIDE SEQUENCE [LARGE SCALE GENOMIC DNA]</scope>
    <source>
        <strain evidence="5 6">Ag45/Mut15</strain>
    </source>
</reference>
<keyword evidence="2 3" id="KW-0378">Hydrolase</keyword>
<dbReference type="Proteomes" id="UP001201873">
    <property type="component" value="Unassembled WGS sequence"/>
</dbReference>
<dbReference type="EC" id="3.1.1.-" evidence="3"/>
<evidence type="ECO:0000313" key="6">
    <source>
        <dbReference type="Proteomes" id="UP001201873"/>
    </source>
</evidence>
<dbReference type="EMBL" id="JALKFT010000006">
    <property type="protein sequence ID" value="MCK9875699.1"/>
    <property type="molecule type" value="Genomic_DNA"/>
</dbReference>
<dbReference type="RefSeq" id="WP_248824117.1">
    <property type="nucleotide sequence ID" value="NZ_JALKFT010000006.1"/>
</dbReference>
<dbReference type="InterPro" id="IPR002018">
    <property type="entry name" value="CarbesteraseB"/>
</dbReference>
<feature type="domain" description="Carboxylesterase type B" evidence="4">
    <location>
        <begin position="2"/>
        <end position="481"/>
    </location>
</feature>
<comment type="similarity">
    <text evidence="1 3">Belongs to the type-B carboxylesterase/lipase family.</text>
</comment>
<organism evidence="5 6">
    <name type="scientific">Frankia umida</name>
    <dbReference type="NCBI Taxonomy" id="573489"/>
    <lineage>
        <taxon>Bacteria</taxon>
        <taxon>Bacillati</taxon>
        <taxon>Actinomycetota</taxon>
        <taxon>Actinomycetes</taxon>
        <taxon>Frankiales</taxon>
        <taxon>Frankiaceae</taxon>
        <taxon>Frankia</taxon>
    </lineage>
</organism>
<gene>
    <name evidence="5" type="ORF">MXD59_07925</name>
</gene>
<evidence type="ECO:0000313" key="5">
    <source>
        <dbReference type="EMBL" id="MCK9875699.1"/>
    </source>
</evidence>
<dbReference type="PANTHER" id="PTHR43918:SF4">
    <property type="entry name" value="CARBOXYLIC ESTER HYDROLASE"/>
    <property type="match status" value="1"/>
</dbReference>
<evidence type="ECO:0000256" key="2">
    <source>
        <dbReference type="ARBA" id="ARBA00022801"/>
    </source>
</evidence>
<dbReference type="SUPFAM" id="SSF53474">
    <property type="entry name" value="alpha/beta-Hydrolases"/>
    <property type="match status" value="1"/>
</dbReference>
<evidence type="ECO:0000256" key="3">
    <source>
        <dbReference type="RuleBase" id="RU361235"/>
    </source>
</evidence>
<name>A0ABT0JVY3_9ACTN</name>
<accession>A0ABT0JVY3</accession>
<dbReference type="PANTHER" id="PTHR43918">
    <property type="entry name" value="ACETYLCHOLINESTERASE"/>
    <property type="match status" value="1"/>
</dbReference>
<evidence type="ECO:0000259" key="4">
    <source>
        <dbReference type="Pfam" id="PF00135"/>
    </source>
</evidence>
<dbReference type="InterPro" id="IPR050654">
    <property type="entry name" value="AChE-related_enzymes"/>
</dbReference>
<dbReference type="InterPro" id="IPR019826">
    <property type="entry name" value="Carboxylesterase_B_AS"/>
</dbReference>
<dbReference type="InterPro" id="IPR029058">
    <property type="entry name" value="AB_hydrolase_fold"/>
</dbReference>
<comment type="caution">
    <text evidence="5">The sequence shown here is derived from an EMBL/GenBank/DDBJ whole genome shotgun (WGS) entry which is preliminary data.</text>
</comment>
<evidence type="ECO:0000256" key="1">
    <source>
        <dbReference type="ARBA" id="ARBA00005964"/>
    </source>
</evidence>
<proteinExistence type="inferred from homology"/>
<dbReference type="Pfam" id="PF00135">
    <property type="entry name" value="COesterase"/>
    <property type="match status" value="1"/>
</dbReference>
<dbReference type="PROSITE" id="PS00122">
    <property type="entry name" value="CARBOXYLESTERASE_B_1"/>
    <property type="match status" value="1"/>
</dbReference>